<accession>A0A125W555</accession>
<dbReference type="Proteomes" id="UP000004846">
    <property type="component" value="Unassembled WGS sequence"/>
</dbReference>
<dbReference type="EMBL" id="AEBR01000064">
    <property type="protein sequence ID" value="EFM82417.1"/>
    <property type="molecule type" value="Genomic_DNA"/>
</dbReference>
<evidence type="ECO:0000313" key="2">
    <source>
        <dbReference type="Proteomes" id="UP000004846"/>
    </source>
</evidence>
<organism evidence="1 2">
    <name type="scientific">Enterococcus faecalis TX4248</name>
    <dbReference type="NCBI Taxonomy" id="749495"/>
    <lineage>
        <taxon>Bacteria</taxon>
        <taxon>Bacillati</taxon>
        <taxon>Bacillota</taxon>
        <taxon>Bacilli</taxon>
        <taxon>Lactobacillales</taxon>
        <taxon>Enterococcaceae</taxon>
        <taxon>Enterococcus</taxon>
    </lineage>
</organism>
<dbReference type="AlphaFoldDB" id="A0A125W555"/>
<sequence length="46" mass="5383">MKLSTLTHFDEQDIYFLFGMEILISNKKLSIAKPVIGHKKFFILQV</sequence>
<reference evidence="1 2" key="1">
    <citation type="submission" date="2010-07" db="EMBL/GenBank/DDBJ databases">
        <authorList>
            <person name="Sid Ahmed O."/>
        </authorList>
    </citation>
    <scope>NUCLEOTIDE SEQUENCE [LARGE SCALE GENOMIC DNA]</scope>
    <source>
        <strain evidence="1 2">TX4248</strain>
    </source>
</reference>
<gene>
    <name evidence="1" type="ORF">HMPREF9498_01985</name>
</gene>
<name>A0A125W555_ENTFL</name>
<proteinExistence type="predicted"/>
<evidence type="ECO:0000313" key="1">
    <source>
        <dbReference type="EMBL" id="EFM82417.1"/>
    </source>
</evidence>
<dbReference type="HOGENOM" id="CLU_3183283_0_0_9"/>
<comment type="caution">
    <text evidence="1">The sequence shown here is derived from an EMBL/GenBank/DDBJ whole genome shotgun (WGS) entry which is preliminary data.</text>
</comment>
<protein>
    <submittedName>
        <fullName evidence="1">Uncharacterized protein</fullName>
    </submittedName>
</protein>